<reference evidence="1" key="1">
    <citation type="journal article" date="2018" name="Genome Biol.">
        <title>SKESA: strategic k-mer extension for scrupulous assemblies.</title>
        <authorList>
            <person name="Souvorov A."/>
            <person name="Agarwala R."/>
            <person name="Lipman D.J."/>
        </authorList>
    </citation>
    <scope>NUCLEOTIDE SEQUENCE</scope>
    <source>
        <strain evidence="1">OLC2673_Aeromonas</strain>
    </source>
</reference>
<dbReference type="Proteomes" id="UP000859505">
    <property type="component" value="Unassembled WGS sequence"/>
</dbReference>
<organism evidence="1 2">
    <name type="scientific">Aeromonas hydrophila</name>
    <dbReference type="NCBI Taxonomy" id="644"/>
    <lineage>
        <taxon>Bacteria</taxon>
        <taxon>Pseudomonadati</taxon>
        <taxon>Pseudomonadota</taxon>
        <taxon>Gammaproteobacteria</taxon>
        <taxon>Aeromonadales</taxon>
        <taxon>Aeromonadaceae</taxon>
        <taxon>Aeromonas</taxon>
    </lineage>
</organism>
<dbReference type="EMBL" id="DACTUL010000037">
    <property type="protein sequence ID" value="HAT6345901.1"/>
    <property type="molecule type" value="Genomic_DNA"/>
</dbReference>
<name>A0AAD3UDF5_AERHY</name>
<comment type="caution">
    <text evidence="1">The sequence shown here is derived from an EMBL/GenBank/DDBJ whole genome shotgun (WGS) entry which is preliminary data.</text>
</comment>
<evidence type="ECO:0000313" key="2">
    <source>
        <dbReference type="Proteomes" id="UP000859505"/>
    </source>
</evidence>
<proteinExistence type="predicted"/>
<gene>
    <name evidence="1" type="ORF">JAJ28_003689</name>
</gene>
<sequence length="53" mass="5727">MSSPTGDEDRHPRPFIILPYAGLTADGNTFHVFHVTTQHLPDLLASGMVAGHT</sequence>
<protein>
    <submittedName>
        <fullName evidence="1">Uncharacterized protein</fullName>
    </submittedName>
</protein>
<reference evidence="1" key="2">
    <citation type="submission" date="2020-01" db="EMBL/GenBank/DDBJ databases">
        <authorList>
            <consortium name="NCBI Pathogen Detection Project"/>
        </authorList>
    </citation>
    <scope>NUCLEOTIDE SEQUENCE</scope>
    <source>
        <strain evidence="1">OLC2673_Aeromonas</strain>
    </source>
</reference>
<accession>A0AAD3UDF5</accession>
<dbReference type="AlphaFoldDB" id="A0AAD3UDF5"/>
<evidence type="ECO:0000313" key="1">
    <source>
        <dbReference type="EMBL" id="HAT6345901.1"/>
    </source>
</evidence>